<evidence type="ECO:0000256" key="1">
    <source>
        <dbReference type="SAM" id="MobiDB-lite"/>
    </source>
</evidence>
<dbReference type="EMBL" id="BLAL01000319">
    <property type="protein sequence ID" value="GET03323.1"/>
    <property type="molecule type" value="Genomic_DNA"/>
</dbReference>
<feature type="compositionally biased region" description="Polar residues" evidence="1">
    <location>
        <begin position="164"/>
        <end position="174"/>
    </location>
</feature>
<evidence type="ECO:0000313" key="3">
    <source>
        <dbReference type="Proteomes" id="UP000615446"/>
    </source>
</evidence>
<comment type="caution">
    <text evidence="2">The sequence shown here is derived from an EMBL/GenBank/DDBJ whole genome shotgun (WGS) entry which is preliminary data.</text>
</comment>
<accession>A0A8H3MDG0</accession>
<reference evidence="2" key="1">
    <citation type="submission" date="2019-10" db="EMBL/GenBank/DDBJ databases">
        <title>Conservation and host-specific expression of non-tandemly repeated heterogenous ribosome RNA gene in arbuscular mycorrhizal fungi.</title>
        <authorList>
            <person name="Maeda T."/>
            <person name="Kobayashi Y."/>
            <person name="Nakagawa T."/>
            <person name="Ezawa T."/>
            <person name="Yamaguchi K."/>
            <person name="Bino T."/>
            <person name="Nishimoto Y."/>
            <person name="Shigenobu S."/>
            <person name="Kawaguchi M."/>
        </authorList>
    </citation>
    <scope>NUCLEOTIDE SEQUENCE</scope>
    <source>
        <strain evidence="2">HR1</strain>
    </source>
</reference>
<name>A0A8H3MDG0_9GLOM</name>
<proteinExistence type="predicted"/>
<sequence>MAYGENSNPEHSKYQKMAAYLRISALNCSFMYQVALRQPFSISQPHFIPDSRITLTSDTTWMIMENIPEIDASSINNNKSKSHEKSCTKVIEKVVIPKYRSPSEEKVNSIWDILIYDIPAHWSKKEILNHLTAWEKPLTMSVKQQRKYQMTRPQSIQLKKKSGKNSSAQDSQKATGEKSSSSKRSSHNTKDLSKLAGLSKALNQSLNLNAKELAGIKHLLGLLKELI</sequence>
<organism evidence="2 3">
    <name type="scientific">Rhizophagus clarus</name>
    <dbReference type="NCBI Taxonomy" id="94130"/>
    <lineage>
        <taxon>Eukaryota</taxon>
        <taxon>Fungi</taxon>
        <taxon>Fungi incertae sedis</taxon>
        <taxon>Mucoromycota</taxon>
        <taxon>Glomeromycotina</taxon>
        <taxon>Glomeromycetes</taxon>
        <taxon>Glomerales</taxon>
        <taxon>Glomeraceae</taxon>
        <taxon>Rhizophagus</taxon>
    </lineage>
</organism>
<gene>
    <name evidence="2" type="ORF">RCL2_002966700</name>
</gene>
<evidence type="ECO:0000313" key="2">
    <source>
        <dbReference type="EMBL" id="GET03323.1"/>
    </source>
</evidence>
<feature type="compositionally biased region" description="Polar residues" evidence="1">
    <location>
        <begin position="144"/>
        <end position="157"/>
    </location>
</feature>
<dbReference type="Proteomes" id="UP000615446">
    <property type="component" value="Unassembled WGS sequence"/>
</dbReference>
<dbReference type="AlphaFoldDB" id="A0A8H3MDG0"/>
<feature type="region of interest" description="Disordered" evidence="1">
    <location>
        <begin position="144"/>
        <end position="192"/>
    </location>
</feature>
<protein>
    <submittedName>
        <fullName evidence="2">Uncharacterized protein</fullName>
    </submittedName>
</protein>